<comment type="caution">
    <text evidence="2">The sequence shown here is derived from an EMBL/GenBank/DDBJ whole genome shotgun (WGS) entry which is preliminary data.</text>
</comment>
<evidence type="ECO:0000256" key="1">
    <source>
        <dbReference type="SAM" id="MobiDB-lite"/>
    </source>
</evidence>
<reference evidence="2 3" key="2">
    <citation type="submission" date="2019-09" db="EMBL/GenBank/DDBJ databases">
        <authorList>
            <person name="Jin C."/>
        </authorList>
    </citation>
    <scope>NUCLEOTIDE SEQUENCE [LARGE SCALE GENOMIC DNA]</scope>
    <source>
        <strain evidence="2 3">AN110305</strain>
    </source>
</reference>
<name>A0A5B2XUF0_9PSEU</name>
<dbReference type="AlphaFoldDB" id="A0A5B2XUF0"/>
<keyword evidence="3" id="KW-1185">Reference proteome</keyword>
<sequence length="198" mass="22351">MPLLIAVLAAISIVGAQLINAWRESQRREQDIRHDHLHWEYEDRARWSQQRLELYARYLALIDKCTRSVGLAMAQFELRRDLDLKKPIAILADCVDTLAAIKIVGSSPVVKAGQEAHDCLNDMVYDLIAAKPLDPSDRAERDMSDRMSLVKNRVRNVQEAMRGDLGTTGRGAKARSRAADPHRTHDQTGRTEWASPTV</sequence>
<feature type="region of interest" description="Disordered" evidence="1">
    <location>
        <begin position="160"/>
        <end position="198"/>
    </location>
</feature>
<gene>
    <name evidence="2" type="ORF">F0L68_02155</name>
</gene>
<accession>A0A5B2XUF0</accession>
<dbReference type="RefSeq" id="WP_149847669.1">
    <property type="nucleotide sequence ID" value="NZ_VUOB01000002.1"/>
</dbReference>
<dbReference type="Proteomes" id="UP000323454">
    <property type="component" value="Unassembled WGS sequence"/>
</dbReference>
<dbReference type="EMBL" id="VUOB01000002">
    <property type="protein sequence ID" value="KAA2266562.1"/>
    <property type="molecule type" value="Genomic_DNA"/>
</dbReference>
<protein>
    <submittedName>
        <fullName evidence="2">Uncharacterized protein</fullName>
    </submittedName>
</protein>
<feature type="compositionally biased region" description="Basic and acidic residues" evidence="1">
    <location>
        <begin position="177"/>
        <end position="189"/>
    </location>
</feature>
<evidence type="ECO:0000313" key="3">
    <source>
        <dbReference type="Proteomes" id="UP000323454"/>
    </source>
</evidence>
<proteinExistence type="predicted"/>
<reference evidence="2 3" key="1">
    <citation type="submission" date="2019-09" db="EMBL/GenBank/DDBJ databases">
        <title>Goodfellowia gen. nov., a new genus of the Pseudonocardineae related to Actinoalloteichus, containing Goodfellowia coeruleoviolacea gen. nov., comb. nov. gen. nov., comb. nov.</title>
        <authorList>
            <person name="Labeda D."/>
        </authorList>
    </citation>
    <scope>NUCLEOTIDE SEQUENCE [LARGE SCALE GENOMIC DNA]</scope>
    <source>
        <strain evidence="2 3">AN110305</strain>
    </source>
</reference>
<evidence type="ECO:0000313" key="2">
    <source>
        <dbReference type="EMBL" id="KAA2266562.1"/>
    </source>
</evidence>
<organism evidence="2 3">
    <name type="scientific">Solihabitans fulvus</name>
    <dbReference type="NCBI Taxonomy" id="1892852"/>
    <lineage>
        <taxon>Bacteria</taxon>
        <taxon>Bacillati</taxon>
        <taxon>Actinomycetota</taxon>
        <taxon>Actinomycetes</taxon>
        <taxon>Pseudonocardiales</taxon>
        <taxon>Pseudonocardiaceae</taxon>
        <taxon>Solihabitans</taxon>
    </lineage>
</organism>